<evidence type="ECO:0000313" key="12">
    <source>
        <dbReference type="Proteomes" id="UP000754563"/>
    </source>
</evidence>
<evidence type="ECO:0000256" key="2">
    <source>
        <dbReference type="ARBA" id="ARBA00022448"/>
    </source>
</evidence>
<evidence type="ECO:0000313" key="11">
    <source>
        <dbReference type="EMBL" id="MCA9386312.1"/>
    </source>
</evidence>
<dbReference type="EMBL" id="JAGQLH010000123">
    <property type="protein sequence ID" value="MCA9386312.1"/>
    <property type="molecule type" value="Genomic_DNA"/>
</dbReference>
<evidence type="ECO:0000256" key="3">
    <source>
        <dbReference type="ARBA" id="ARBA00022692"/>
    </source>
</evidence>
<dbReference type="GO" id="GO:0005524">
    <property type="term" value="F:ATP binding"/>
    <property type="evidence" value="ECO:0007669"/>
    <property type="project" value="UniProtKB-KW"/>
</dbReference>
<dbReference type="InterPro" id="IPR003439">
    <property type="entry name" value="ABC_transporter-like_ATP-bd"/>
</dbReference>
<feature type="transmembrane region" description="Helical" evidence="8">
    <location>
        <begin position="130"/>
        <end position="153"/>
    </location>
</feature>
<keyword evidence="3 8" id="KW-0812">Transmembrane</keyword>
<feature type="domain" description="ABC transporter" evidence="9">
    <location>
        <begin position="343"/>
        <end position="577"/>
    </location>
</feature>
<dbReference type="InterPro" id="IPR011527">
    <property type="entry name" value="ABC1_TM_dom"/>
</dbReference>
<sequence length="586" mass="67093">MVRKTLGHVYRIILTWKWSFLMVFVLFTLSSIFETMIPLILRNIVNLVEQEQYSEVFPQFSLVIFVELGFMLTIGLGNQLSDSVVFKAAQKLRLKIFKHLHDLDYDFHTNKSSGSLISLFKRGESGFWSFYLHLNVFNLRIFLRFIMMILVLGFVYPKLIWVAVVVIILNTLFMFYSLRNNIRQRKYLNKIEDKITATVVDNMIGFETVKYFTNEEYEQSRLQRQTDIWRKIGMNYVKTFRVIELGNGGIIDFGMLFAIGVALYDLLQGVIGIGDFVLAVSFATLFFPQLVNMVYNFREIAKNYTDLEKYIAILDKKVNVKDAPRKSDEEKFNTLAESGNYSLSLEDVDFSYDGKTPSLSDISLEIKEGESVAFVGRSGAGKTTITKLLMRFYDPQQGAVKISGINLKHLSKKLYRSKIGFVPQDPVLFNDTIAYNIAYGKDSFTMEEIETATKLANLYDFIQTLPEGFMTMVGERGIKLSGGQKQRLAIARVILENAPIIVFDEATSSLDSESEKLIQESFWEVAKDKTTIIIAHRLSTVKKVDRIVVLDEGRIVEIGSHKELTNKKSGIYKHLWDLQTSGDVVE</sequence>
<dbReference type="SMART" id="SM00382">
    <property type="entry name" value="AAA"/>
    <property type="match status" value="1"/>
</dbReference>
<dbReference type="GO" id="GO:0005886">
    <property type="term" value="C:plasma membrane"/>
    <property type="evidence" value="ECO:0007669"/>
    <property type="project" value="UniProtKB-SubCell"/>
</dbReference>
<feature type="transmembrane region" description="Helical" evidence="8">
    <location>
        <begin position="56"/>
        <end position="77"/>
    </location>
</feature>
<keyword evidence="5 11" id="KW-0067">ATP-binding</keyword>
<dbReference type="GO" id="GO:0016887">
    <property type="term" value="F:ATP hydrolysis activity"/>
    <property type="evidence" value="ECO:0007669"/>
    <property type="project" value="InterPro"/>
</dbReference>
<dbReference type="PANTHER" id="PTHR24221">
    <property type="entry name" value="ATP-BINDING CASSETTE SUB-FAMILY B"/>
    <property type="match status" value="1"/>
</dbReference>
<reference evidence="11" key="2">
    <citation type="journal article" date="2021" name="Microbiome">
        <title>Successional dynamics and alternative stable states in a saline activated sludge microbial community over 9 years.</title>
        <authorList>
            <person name="Wang Y."/>
            <person name="Ye J."/>
            <person name="Ju F."/>
            <person name="Liu L."/>
            <person name="Boyd J.A."/>
            <person name="Deng Y."/>
            <person name="Parks D.H."/>
            <person name="Jiang X."/>
            <person name="Yin X."/>
            <person name="Woodcroft B.J."/>
            <person name="Tyson G.W."/>
            <person name="Hugenholtz P."/>
            <person name="Polz M.F."/>
            <person name="Zhang T."/>
        </authorList>
    </citation>
    <scope>NUCLEOTIDE SEQUENCE</scope>
    <source>
        <strain evidence="11">HKST-UBA11</strain>
    </source>
</reference>
<dbReference type="Pfam" id="PF00664">
    <property type="entry name" value="ABC_membrane"/>
    <property type="match status" value="1"/>
</dbReference>
<feature type="domain" description="ABC transmembrane type-1" evidence="10">
    <location>
        <begin position="21"/>
        <end position="302"/>
    </location>
</feature>
<dbReference type="InterPro" id="IPR003593">
    <property type="entry name" value="AAA+_ATPase"/>
</dbReference>
<evidence type="ECO:0000259" key="10">
    <source>
        <dbReference type="PROSITE" id="PS50929"/>
    </source>
</evidence>
<dbReference type="InterPro" id="IPR027417">
    <property type="entry name" value="P-loop_NTPase"/>
</dbReference>
<organism evidence="11 12">
    <name type="scientific">Candidatus Dojkabacteria bacterium</name>
    <dbReference type="NCBI Taxonomy" id="2099670"/>
    <lineage>
        <taxon>Bacteria</taxon>
        <taxon>Candidatus Dojkabacteria</taxon>
    </lineage>
</organism>
<evidence type="ECO:0000256" key="7">
    <source>
        <dbReference type="ARBA" id="ARBA00023136"/>
    </source>
</evidence>
<keyword evidence="7 8" id="KW-0472">Membrane</keyword>
<dbReference type="Proteomes" id="UP000754563">
    <property type="component" value="Unassembled WGS sequence"/>
</dbReference>
<dbReference type="InterPro" id="IPR036640">
    <property type="entry name" value="ABC1_TM_sf"/>
</dbReference>
<protein>
    <submittedName>
        <fullName evidence="11">ABC transporter ATP-binding protein</fullName>
    </submittedName>
</protein>
<evidence type="ECO:0000256" key="4">
    <source>
        <dbReference type="ARBA" id="ARBA00022741"/>
    </source>
</evidence>
<gene>
    <name evidence="11" type="ORF">KC717_06730</name>
</gene>
<dbReference type="GO" id="GO:0140359">
    <property type="term" value="F:ABC-type transporter activity"/>
    <property type="evidence" value="ECO:0007669"/>
    <property type="project" value="InterPro"/>
</dbReference>
<evidence type="ECO:0000259" key="9">
    <source>
        <dbReference type="PROSITE" id="PS50893"/>
    </source>
</evidence>
<dbReference type="PROSITE" id="PS50929">
    <property type="entry name" value="ABC_TM1F"/>
    <property type="match status" value="1"/>
</dbReference>
<evidence type="ECO:0000256" key="8">
    <source>
        <dbReference type="SAM" id="Phobius"/>
    </source>
</evidence>
<comment type="subcellular location">
    <subcellularLocation>
        <location evidence="1">Cell membrane</location>
        <topology evidence="1">Multi-pass membrane protein</topology>
    </subcellularLocation>
</comment>
<evidence type="ECO:0000256" key="6">
    <source>
        <dbReference type="ARBA" id="ARBA00022989"/>
    </source>
</evidence>
<dbReference type="InterPro" id="IPR039421">
    <property type="entry name" value="Type_1_exporter"/>
</dbReference>
<feature type="transmembrane region" description="Helical" evidence="8">
    <location>
        <begin position="20"/>
        <end position="41"/>
    </location>
</feature>
<dbReference type="PROSITE" id="PS00211">
    <property type="entry name" value="ABC_TRANSPORTER_1"/>
    <property type="match status" value="1"/>
</dbReference>
<evidence type="ECO:0000256" key="1">
    <source>
        <dbReference type="ARBA" id="ARBA00004651"/>
    </source>
</evidence>
<keyword evidence="2" id="KW-0813">Transport</keyword>
<dbReference type="SUPFAM" id="SSF90123">
    <property type="entry name" value="ABC transporter transmembrane region"/>
    <property type="match status" value="1"/>
</dbReference>
<feature type="transmembrane region" description="Helical" evidence="8">
    <location>
        <begin position="240"/>
        <end position="264"/>
    </location>
</feature>
<dbReference type="SUPFAM" id="SSF52540">
    <property type="entry name" value="P-loop containing nucleoside triphosphate hydrolases"/>
    <property type="match status" value="1"/>
</dbReference>
<dbReference type="PROSITE" id="PS50893">
    <property type="entry name" value="ABC_TRANSPORTER_2"/>
    <property type="match status" value="1"/>
</dbReference>
<dbReference type="Pfam" id="PF00005">
    <property type="entry name" value="ABC_tran"/>
    <property type="match status" value="1"/>
</dbReference>
<feature type="transmembrane region" description="Helical" evidence="8">
    <location>
        <begin position="159"/>
        <end position="178"/>
    </location>
</feature>
<dbReference type="Gene3D" id="3.40.50.300">
    <property type="entry name" value="P-loop containing nucleotide triphosphate hydrolases"/>
    <property type="match status" value="1"/>
</dbReference>
<keyword evidence="4" id="KW-0547">Nucleotide-binding</keyword>
<feature type="transmembrane region" description="Helical" evidence="8">
    <location>
        <begin position="276"/>
        <end position="295"/>
    </location>
</feature>
<reference evidence="11" key="1">
    <citation type="submission" date="2020-04" db="EMBL/GenBank/DDBJ databases">
        <authorList>
            <person name="Zhang T."/>
        </authorList>
    </citation>
    <scope>NUCLEOTIDE SEQUENCE</scope>
    <source>
        <strain evidence="11">HKST-UBA11</strain>
    </source>
</reference>
<dbReference type="PANTHER" id="PTHR24221:SF654">
    <property type="entry name" value="ATP-BINDING CASSETTE SUB-FAMILY B MEMBER 6"/>
    <property type="match status" value="1"/>
</dbReference>
<dbReference type="AlphaFoldDB" id="A0A955L908"/>
<dbReference type="Gene3D" id="1.20.1560.10">
    <property type="entry name" value="ABC transporter type 1, transmembrane domain"/>
    <property type="match status" value="1"/>
</dbReference>
<keyword evidence="6 8" id="KW-1133">Transmembrane helix</keyword>
<dbReference type="FunFam" id="3.40.50.300:FF:000287">
    <property type="entry name" value="Multidrug ABC transporter ATP-binding protein"/>
    <property type="match status" value="1"/>
</dbReference>
<name>A0A955L908_9BACT</name>
<proteinExistence type="predicted"/>
<accession>A0A955L908</accession>
<evidence type="ECO:0000256" key="5">
    <source>
        <dbReference type="ARBA" id="ARBA00022840"/>
    </source>
</evidence>
<comment type="caution">
    <text evidence="11">The sequence shown here is derived from an EMBL/GenBank/DDBJ whole genome shotgun (WGS) entry which is preliminary data.</text>
</comment>
<dbReference type="InterPro" id="IPR017871">
    <property type="entry name" value="ABC_transporter-like_CS"/>
</dbReference>